<feature type="region of interest" description="Disordered" evidence="2">
    <location>
        <begin position="1"/>
        <end position="35"/>
    </location>
</feature>
<name>A0A1V9Z3K2_ACHHY</name>
<feature type="coiled-coil region" evidence="1">
    <location>
        <begin position="44"/>
        <end position="78"/>
    </location>
</feature>
<evidence type="ECO:0008006" key="5">
    <source>
        <dbReference type="Google" id="ProtNLM"/>
    </source>
</evidence>
<comment type="caution">
    <text evidence="3">The sequence shown here is derived from an EMBL/GenBank/DDBJ whole genome shotgun (WGS) entry which is preliminary data.</text>
</comment>
<accession>A0A1V9Z3K2</accession>
<gene>
    <name evidence="3" type="ORF">ACHHYP_03490</name>
</gene>
<evidence type="ECO:0000313" key="4">
    <source>
        <dbReference type="Proteomes" id="UP000243579"/>
    </source>
</evidence>
<dbReference type="AlphaFoldDB" id="A0A1V9Z3K2"/>
<evidence type="ECO:0000313" key="3">
    <source>
        <dbReference type="EMBL" id="OQR92574.1"/>
    </source>
</evidence>
<dbReference type="EMBL" id="JNBR01000452">
    <property type="protein sequence ID" value="OQR92574.1"/>
    <property type="molecule type" value="Genomic_DNA"/>
</dbReference>
<reference evidence="3 4" key="1">
    <citation type="journal article" date="2014" name="Genome Biol. Evol.">
        <title>The secreted proteins of Achlya hypogyna and Thraustotheca clavata identify the ancestral oomycete secretome and reveal gene acquisitions by horizontal gene transfer.</title>
        <authorList>
            <person name="Misner I."/>
            <person name="Blouin N."/>
            <person name="Leonard G."/>
            <person name="Richards T.A."/>
            <person name="Lane C.E."/>
        </authorList>
    </citation>
    <scope>NUCLEOTIDE SEQUENCE [LARGE SCALE GENOMIC DNA]</scope>
    <source>
        <strain evidence="3 4">ATCC 48635</strain>
    </source>
</reference>
<evidence type="ECO:0000256" key="2">
    <source>
        <dbReference type="SAM" id="MobiDB-lite"/>
    </source>
</evidence>
<dbReference type="Proteomes" id="UP000243579">
    <property type="component" value="Unassembled WGS sequence"/>
</dbReference>
<keyword evidence="1" id="KW-0175">Coiled coil</keyword>
<evidence type="ECO:0000256" key="1">
    <source>
        <dbReference type="SAM" id="Coils"/>
    </source>
</evidence>
<dbReference type="OrthoDB" id="64211at2759"/>
<organism evidence="3 4">
    <name type="scientific">Achlya hypogyna</name>
    <name type="common">Oomycete</name>
    <name type="synonym">Protoachlya hypogyna</name>
    <dbReference type="NCBI Taxonomy" id="1202772"/>
    <lineage>
        <taxon>Eukaryota</taxon>
        <taxon>Sar</taxon>
        <taxon>Stramenopiles</taxon>
        <taxon>Oomycota</taxon>
        <taxon>Saprolegniomycetes</taxon>
        <taxon>Saprolegniales</taxon>
        <taxon>Achlyaceae</taxon>
        <taxon>Achlya</taxon>
    </lineage>
</organism>
<proteinExistence type="predicted"/>
<feature type="compositionally biased region" description="Basic residues" evidence="2">
    <location>
        <begin position="1"/>
        <end position="10"/>
    </location>
</feature>
<feature type="compositionally biased region" description="Acidic residues" evidence="2">
    <location>
        <begin position="14"/>
        <end position="24"/>
    </location>
</feature>
<keyword evidence="4" id="KW-1185">Reference proteome</keyword>
<dbReference type="CDD" id="cd14688">
    <property type="entry name" value="bZIP_YAP"/>
    <property type="match status" value="1"/>
</dbReference>
<protein>
    <recommendedName>
        <fullName evidence="5">BZIP domain-containing protein</fullName>
    </recommendedName>
</protein>
<sequence>MLPKKPRRARLPATDDDASPDQDEANAARKQRRRDQVRINQRNLRLRQRQLNGLEDDIKTIEQQIAQFDENLQALRNLSARDDFYVSNFAQYLHLHLHGVLPSHPNRFAEQRRISRFLFRDDVVYGGISGLAYIEDQWLKWAGFHPKFQLVPTGFEVIHSTESTILRVPSELKFIMTRLTIEAVYPHILAHEDVVQKILGREFTLEAGFLAYFNSTGQIERLETWTNMATAFAKSIGALEASTLLADSEVRDTSHIRGAREVTASLYEQFEAMKLEDVQSAVPHDGRDESDFVML</sequence>